<dbReference type="SUPFAM" id="SSF117281">
    <property type="entry name" value="Kelch motif"/>
    <property type="match status" value="1"/>
</dbReference>
<sequence>MDSDSFGYILSIGDKNHLTSYSLTYLNSSDESFQLSFNLDGVKNLLKIPLEESSLGNKKWIKISLKFNPLSKKIILTVDDKIYSTKRYEFETNITPNLFFGKHGSIIDVPLMAIKNLTIAESSNIYRFNFHESEGNTVYDGHGKGYGTVQHPNWLINDSYHWKHRFTTSSKSIASLAFDEANQRFIYINSDTIGFYEYGKDLNKKRPLKSRLPVPMNLGNSFVNTETNELIVYEVNDLPNDSATIASINLDNLNIEILSRLQLTQQRHHHNLIWDNNNNRFIIFGGFGNQRLNNTFNAFDLSKNNWDTLTLKGDTISPRFFSGKVETGPEKVLLFGGVGNESGDQSIGKTYYYDCYEVDFVKGTINKLWEISRDQNLASVRNMVLSSDSTAFYTLNYSEYIPDSFLQMNRYDIKTGKFEILGDSVPIVSERIKTNANLYFNNATNEFFCTVQEFNIDGSNTINIFSLNNPPVSKKMIAKYTSEKITTSNVWVYILSGIFLTLIISWYLIKKWNANKKEKEKQIKSIIAVDQNPHFNGIVKNSISLFGPFTVFDPNGKNITYLFSNKIRQLFVIILLHSWEKVPLGIVSEEINNILWPEKEPKKVKNTKNVAINQLRKTLLDMKGLEVVFTQGMFSIKFNNDFQCDYFDFIKSLKSLNQKLGNDMAIERLIYISKKGNFLKSFNHPYFDQIKTDFEHEALKVIPDQIKHFYRENDYAKVVQLTEILSNIEQLNELSFYYKIQSYIKLGLIDRAKKYYNNFVIEYKKVLDDDFPYTFNEVSENIPDDLK</sequence>
<dbReference type="PANTHER" id="PTHR35807">
    <property type="entry name" value="TRANSCRIPTIONAL REGULATOR REDD-RELATED"/>
    <property type="match status" value="1"/>
</dbReference>
<evidence type="ECO:0000256" key="1">
    <source>
        <dbReference type="SAM" id="Phobius"/>
    </source>
</evidence>
<name>A0A1X7L711_9FLAO</name>
<dbReference type="GO" id="GO:0003677">
    <property type="term" value="F:DNA binding"/>
    <property type="evidence" value="ECO:0007669"/>
    <property type="project" value="TreeGrafter"/>
</dbReference>
<feature type="transmembrane region" description="Helical" evidence="1">
    <location>
        <begin position="490"/>
        <end position="509"/>
    </location>
</feature>
<dbReference type="GO" id="GO:0006355">
    <property type="term" value="P:regulation of DNA-templated transcription"/>
    <property type="evidence" value="ECO:0007669"/>
    <property type="project" value="TreeGrafter"/>
</dbReference>
<keyword evidence="1" id="KW-0812">Transmembrane</keyword>
<dbReference type="Proteomes" id="UP000193420">
    <property type="component" value="Unassembled WGS sequence"/>
</dbReference>
<dbReference type="AlphaFoldDB" id="A0A1X7L711"/>
<gene>
    <name evidence="2" type="ORF">SAMN03080602_03844</name>
</gene>
<dbReference type="PANTHER" id="PTHR35807:SF1">
    <property type="entry name" value="TRANSCRIPTIONAL REGULATOR REDD"/>
    <property type="match status" value="1"/>
</dbReference>
<organism evidence="2 3">
    <name type="scientific">Arenibacter troitsensis</name>
    <dbReference type="NCBI Taxonomy" id="188872"/>
    <lineage>
        <taxon>Bacteria</taxon>
        <taxon>Pseudomonadati</taxon>
        <taxon>Bacteroidota</taxon>
        <taxon>Flavobacteriia</taxon>
        <taxon>Flavobacteriales</taxon>
        <taxon>Flavobacteriaceae</taxon>
        <taxon>Arenibacter</taxon>
    </lineage>
</organism>
<dbReference type="EMBL" id="FXAO01000010">
    <property type="protein sequence ID" value="SMG49616.1"/>
    <property type="molecule type" value="Genomic_DNA"/>
</dbReference>
<dbReference type="RefSeq" id="WP_085500526.1">
    <property type="nucleotide sequence ID" value="NZ_FXAO01000010.1"/>
</dbReference>
<keyword evidence="1" id="KW-1133">Transmembrane helix</keyword>
<dbReference type="Gene3D" id="2.120.10.80">
    <property type="entry name" value="Kelch-type beta propeller"/>
    <property type="match status" value="1"/>
</dbReference>
<proteinExistence type="predicted"/>
<keyword evidence="1" id="KW-0472">Membrane</keyword>
<reference evidence="3" key="1">
    <citation type="submission" date="2017-04" db="EMBL/GenBank/DDBJ databases">
        <authorList>
            <person name="Varghese N."/>
            <person name="Submissions S."/>
        </authorList>
    </citation>
    <scope>NUCLEOTIDE SEQUENCE [LARGE SCALE GENOMIC DNA]</scope>
    <source>
        <strain evidence="3">DSM 19835</strain>
    </source>
</reference>
<evidence type="ECO:0000313" key="2">
    <source>
        <dbReference type="EMBL" id="SMG49616.1"/>
    </source>
</evidence>
<accession>A0A1X7L711</accession>
<evidence type="ECO:0000313" key="3">
    <source>
        <dbReference type="Proteomes" id="UP000193420"/>
    </source>
</evidence>
<dbReference type="STRING" id="188872.SAMN03080602_03844"/>
<dbReference type="InterPro" id="IPR015915">
    <property type="entry name" value="Kelch-typ_b-propeller"/>
</dbReference>
<dbReference type="InterPro" id="IPR051677">
    <property type="entry name" value="AfsR-DnrI-RedD_regulator"/>
</dbReference>
<protein>
    <submittedName>
        <fullName evidence="2">Galactose oxidase, central domain</fullName>
    </submittedName>
</protein>
<dbReference type="OrthoDB" id="1110630at2"/>
<keyword evidence="3" id="KW-1185">Reference proteome</keyword>